<proteinExistence type="inferred from homology"/>
<dbReference type="SUPFAM" id="SSF55729">
    <property type="entry name" value="Acyl-CoA N-acyltransferases (Nat)"/>
    <property type="match status" value="1"/>
</dbReference>
<dbReference type="PANTHER" id="PTHR10615">
    <property type="entry name" value="HISTONE ACETYLTRANSFERASE"/>
    <property type="match status" value="1"/>
</dbReference>
<keyword evidence="7" id="KW-0227">DNA damage</keyword>
<evidence type="ECO:0000256" key="24">
    <source>
        <dbReference type="ARBA" id="ARBA00075313"/>
    </source>
</evidence>
<keyword evidence="31" id="KW-1185">Reference proteome</keyword>
<feature type="active site" description="Proton donor/acceptor" evidence="27">
    <location>
        <position position="400"/>
    </location>
</feature>
<dbReference type="EMBL" id="ML119118">
    <property type="protein sequence ID" value="RPB14354.1"/>
    <property type="molecule type" value="Genomic_DNA"/>
</dbReference>
<comment type="function">
    <text evidence="18">Catalytic component of the NuA4 histone acetyltransferase (HAT) complex which is involved in epigenetic transcriptional activation of selected genes principally by acetylation of nucleosomal histones H4, H3, H2B, H2A and H2A variant H2A.Z. Acetylates histone H4 to form H4K5ac, H4K8ac, H4K12ac and H4K16ac, histone H3 to form H3K14ac, and histone H2A to form H2AK4ac and H2AK7ac. The NuA4 complex is involved in the DNA damage response and is required for chromosome segregation. The NuA4 complex plays a direct role in repair of DNA double-strand breaks (DSBs) through homologous recombination. Recruitment to promoters depends on H3K4me. Also acetylates non-histone proteins. In addition to protein acetyltransferase, can use different acyl-CoA substrates, such as 2-hydroxyisobutanoyl-CoA (2-hydroxyisobutyryl-CoA) or (2E)-butenoyl-CoA (crotonyl-CoA), and is able to mediate protein 2-hydroxyisobutyrylation and crotonylation, respectively.</text>
</comment>
<dbReference type="GO" id="GO:0003682">
    <property type="term" value="F:chromatin binding"/>
    <property type="evidence" value="ECO:0007669"/>
    <property type="project" value="TreeGrafter"/>
</dbReference>
<dbReference type="GO" id="GO:0000785">
    <property type="term" value="C:chromatin"/>
    <property type="evidence" value="ECO:0007669"/>
    <property type="project" value="TreeGrafter"/>
</dbReference>
<dbReference type="InParanoid" id="A0A3N4KUU8"/>
<dbReference type="InterPro" id="IPR036388">
    <property type="entry name" value="WH-like_DNA-bd_sf"/>
</dbReference>
<evidence type="ECO:0000256" key="17">
    <source>
        <dbReference type="ARBA" id="ARBA00031553"/>
    </source>
</evidence>
<reference evidence="30 31" key="1">
    <citation type="journal article" date="2018" name="Nat. Ecol. Evol.">
        <title>Pezizomycetes genomes reveal the molecular basis of ectomycorrhizal truffle lifestyle.</title>
        <authorList>
            <person name="Murat C."/>
            <person name="Payen T."/>
            <person name="Noel B."/>
            <person name="Kuo A."/>
            <person name="Morin E."/>
            <person name="Chen J."/>
            <person name="Kohler A."/>
            <person name="Krizsan K."/>
            <person name="Balestrini R."/>
            <person name="Da Silva C."/>
            <person name="Montanini B."/>
            <person name="Hainaut M."/>
            <person name="Levati E."/>
            <person name="Barry K.W."/>
            <person name="Belfiori B."/>
            <person name="Cichocki N."/>
            <person name="Clum A."/>
            <person name="Dockter R.B."/>
            <person name="Fauchery L."/>
            <person name="Guy J."/>
            <person name="Iotti M."/>
            <person name="Le Tacon F."/>
            <person name="Lindquist E.A."/>
            <person name="Lipzen A."/>
            <person name="Malagnac F."/>
            <person name="Mello A."/>
            <person name="Molinier V."/>
            <person name="Miyauchi S."/>
            <person name="Poulain J."/>
            <person name="Riccioni C."/>
            <person name="Rubini A."/>
            <person name="Sitrit Y."/>
            <person name="Splivallo R."/>
            <person name="Traeger S."/>
            <person name="Wang M."/>
            <person name="Zifcakova L."/>
            <person name="Wipf D."/>
            <person name="Zambonelli A."/>
            <person name="Paolocci F."/>
            <person name="Nowrousian M."/>
            <person name="Ottonello S."/>
            <person name="Baldrian P."/>
            <person name="Spatafora J.W."/>
            <person name="Henrissat B."/>
            <person name="Nagy L.G."/>
            <person name="Aury J.M."/>
            <person name="Wincker P."/>
            <person name="Grigoriev I.V."/>
            <person name="Bonfante P."/>
            <person name="Martin F.M."/>
        </authorList>
    </citation>
    <scope>NUCLEOTIDE SEQUENCE [LARGE SCALE GENOMIC DNA]</scope>
    <source>
        <strain evidence="30 31">CCBAS932</strain>
    </source>
</reference>
<dbReference type="Proteomes" id="UP000277580">
    <property type="component" value="Unassembled WGS sequence"/>
</dbReference>
<keyword evidence="6 30" id="KW-0808">Transferase</keyword>
<dbReference type="OrthoDB" id="787137at2759"/>
<dbReference type="FunCoup" id="A0A3N4KUU8">
    <property type="interactions" value="941"/>
</dbReference>
<evidence type="ECO:0000256" key="5">
    <source>
        <dbReference type="ARBA" id="ARBA00022255"/>
    </source>
</evidence>
<keyword evidence="12" id="KW-0804">Transcription</keyword>
<evidence type="ECO:0000256" key="4">
    <source>
        <dbReference type="ARBA" id="ARBA00013184"/>
    </source>
</evidence>
<keyword evidence="13" id="KW-0234">DNA repair</keyword>
<dbReference type="GO" id="GO:0006281">
    <property type="term" value="P:DNA repair"/>
    <property type="evidence" value="ECO:0007669"/>
    <property type="project" value="UniProtKB-KW"/>
</dbReference>
<evidence type="ECO:0000256" key="1">
    <source>
        <dbReference type="ARBA" id="ARBA00004123"/>
    </source>
</evidence>
<comment type="similarity">
    <text evidence="2">Belongs to the MYST (SAS/MOZ) family.</text>
</comment>
<evidence type="ECO:0000256" key="14">
    <source>
        <dbReference type="ARBA" id="ARBA00023242"/>
    </source>
</evidence>
<dbReference type="Pfam" id="PF17772">
    <property type="entry name" value="zf-MYST"/>
    <property type="match status" value="1"/>
</dbReference>
<dbReference type="SUPFAM" id="SSF54160">
    <property type="entry name" value="Chromo domain-like"/>
    <property type="match status" value="1"/>
</dbReference>
<dbReference type="InterPro" id="IPR016197">
    <property type="entry name" value="Chromo-like_dom_sf"/>
</dbReference>
<dbReference type="AlphaFoldDB" id="A0A3N4KUU8"/>
<evidence type="ECO:0000256" key="25">
    <source>
        <dbReference type="ARBA" id="ARBA00076782"/>
    </source>
</evidence>
<dbReference type="Gene3D" id="3.30.60.60">
    <property type="entry name" value="N-acetyl transferase-like"/>
    <property type="match status" value="1"/>
</dbReference>
<comment type="subunit">
    <text evidence="3">Component of the NuA4 histone acetyltransferase complex.</text>
</comment>
<keyword evidence="8" id="KW-0156">Chromatin regulator</keyword>
<keyword evidence="9" id="KW-0007">Acetylation</keyword>
<evidence type="ECO:0000313" key="31">
    <source>
        <dbReference type="Proteomes" id="UP000277580"/>
    </source>
</evidence>
<dbReference type="GO" id="GO:0140064">
    <property type="term" value="F:peptide crotonyltransferase activity"/>
    <property type="evidence" value="ECO:0007669"/>
    <property type="project" value="RHEA"/>
</dbReference>
<comment type="catalytic activity">
    <reaction evidence="20">
        <text>(2E)-butenoyl-CoA + L-lysyl-[protein] = N(6)-(2E)-butenoyl-L-lysyl-[protein] + CoA + H(+)</text>
        <dbReference type="Rhea" id="RHEA:53908"/>
        <dbReference type="Rhea" id="RHEA-COMP:9752"/>
        <dbReference type="Rhea" id="RHEA-COMP:13707"/>
        <dbReference type="ChEBI" id="CHEBI:15378"/>
        <dbReference type="ChEBI" id="CHEBI:29969"/>
        <dbReference type="ChEBI" id="CHEBI:57287"/>
        <dbReference type="ChEBI" id="CHEBI:57332"/>
        <dbReference type="ChEBI" id="CHEBI:137954"/>
    </reaction>
    <physiologicalReaction direction="left-to-right" evidence="20">
        <dbReference type="Rhea" id="RHEA:53909"/>
    </physiologicalReaction>
</comment>
<gene>
    <name evidence="30" type="ORF">P167DRAFT_520248</name>
</gene>
<evidence type="ECO:0000256" key="26">
    <source>
        <dbReference type="ARBA" id="ARBA00077673"/>
    </source>
</evidence>
<keyword evidence="10" id="KW-0805">Transcription regulation</keyword>
<dbReference type="FunFam" id="1.10.10.10:FF:000022">
    <property type="entry name" value="Histone acetyltransferase"/>
    <property type="match status" value="1"/>
</dbReference>
<evidence type="ECO:0000256" key="10">
    <source>
        <dbReference type="ARBA" id="ARBA00023015"/>
    </source>
</evidence>
<dbReference type="GO" id="GO:0006357">
    <property type="term" value="P:regulation of transcription by RNA polymerase II"/>
    <property type="evidence" value="ECO:0007669"/>
    <property type="project" value="TreeGrafter"/>
</dbReference>
<evidence type="ECO:0000256" key="21">
    <source>
        <dbReference type="ARBA" id="ARBA00047787"/>
    </source>
</evidence>
<comment type="subcellular location">
    <subcellularLocation>
        <location evidence="1">Nucleus</location>
    </subcellularLocation>
</comment>
<dbReference type="InterPro" id="IPR050603">
    <property type="entry name" value="MYST_HAT"/>
</dbReference>
<evidence type="ECO:0000256" key="11">
    <source>
        <dbReference type="ARBA" id="ARBA00023159"/>
    </source>
</evidence>
<feature type="region of interest" description="Disordered" evidence="28">
    <location>
        <begin position="93"/>
        <end position="177"/>
    </location>
</feature>
<sequence length="511" mass="58620">MMPVRDTSADAGTPVVETGEKSIATLATLRIGVKLYVYHESSKEHRWAEILSIQTRKGEPYYYIHYDEFNKRLDEWVPATRLDLKREVEWPRPEKKVAKTEKNGKATTPRDTASRAPKRARRDSLGPGTPTVGQKAPKNRGRNASIVQENDDSLVIQSETVGDTGTPGAEDEEPEISSEVAAARAAAAKQGNAIAQQPDTFSKEHEIEKLRTSGSMTQSAHEISRVRNLSKLQMGKYEVEPWYFSPYPIEYTEEETVYICEFCLSYFGEPRRFERHRGKCTLFHPPGNEIYRDANVSFFEIDGRRQRTWCRNLCLLSKCFLDHKTLYYDVDPFLFYCMTTRDEYGCHLIGYFSKEKESAEGYNVACILTLPQYQRHGYGKLLIAFSYELSKREGKLGSPEKPLSDLGLLSYRAFWQDTIVDQLMLVKGETTIDELASSSAMTTQDVIHTLQNLNMLKYYKGQHVICLTDAILAQKEKQREKQKIKGKRTLDPELLQWKPPVFNAANRTWNW</sequence>
<evidence type="ECO:0000256" key="23">
    <source>
        <dbReference type="ARBA" id="ARBA00074445"/>
    </source>
</evidence>
<dbReference type="InterPro" id="IPR002717">
    <property type="entry name" value="HAT_MYST-type"/>
</dbReference>
<evidence type="ECO:0000256" key="20">
    <source>
        <dbReference type="ARBA" id="ARBA00047752"/>
    </source>
</evidence>
<dbReference type="CDD" id="cd04301">
    <property type="entry name" value="NAT_SF"/>
    <property type="match status" value="1"/>
</dbReference>
<protein>
    <recommendedName>
        <fullName evidence="5">Histone acetyltransferase ESA1</fullName>
        <ecNumber evidence="4">2.3.1.48</ecNumber>
    </recommendedName>
    <alternativeName>
        <fullName evidence="23">Histone acetyltransferase esa1</fullName>
    </alternativeName>
    <alternativeName>
        <fullName evidence="15 24">protein 2-hydroxyisobutyryltransferase ESA1</fullName>
    </alternativeName>
    <alternativeName>
        <fullName evidence="17 25">protein acetyltransferase ESA1</fullName>
    </alternativeName>
    <alternativeName>
        <fullName evidence="16 26">protein crotonyltransferase ESA1</fullName>
    </alternativeName>
</protein>
<dbReference type="Pfam" id="PF01853">
    <property type="entry name" value="MOZ_SAS"/>
    <property type="match status" value="1"/>
</dbReference>
<evidence type="ECO:0000256" key="2">
    <source>
        <dbReference type="ARBA" id="ARBA00010107"/>
    </source>
</evidence>
<evidence type="ECO:0000256" key="22">
    <source>
        <dbReference type="ARBA" id="ARBA00048940"/>
    </source>
</evidence>
<dbReference type="GO" id="GO:0005634">
    <property type="term" value="C:nucleus"/>
    <property type="evidence" value="ECO:0007669"/>
    <property type="project" value="UniProtKB-SubCell"/>
</dbReference>
<evidence type="ECO:0000256" key="6">
    <source>
        <dbReference type="ARBA" id="ARBA00022679"/>
    </source>
</evidence>
<dbReference type="Pfam" id="PF11717">
    <property type="entry name" value="Tudor-knot"/>
    <property type="match status" value="1"/>
</dbReference>
<name>A0A3N4KUU8_9PEZI</name>
<accession>A0A3N4KUU8</accession>
<dbReference type="STRING" id="1392247.A0A3N4KUU8"/>
<evidence type="ECO:0000313" key="30">
    <source>
        <dbReference type="EMBL" id="RPB14354.1"/>
    </source>
</evidence>
<dbReference type="GO" id="GO:0003712">
    <property type="term" value="F:transcription coregulator activity"/>
    <property type="evidence" value="ECO:0007669"/>
    <property type="project" value="TreeGrafter"/>
</dbReference>
<dbReference type="InterPro" id="IPR025995">
    <property type="entry name" value="Tudor-knot"/>
</dbReference>
<organism evidence="30 31">
    <name type="scientific">Morchella conica CCBAS932</name>
    <dbReference type="NCBI Taxonomy" id="1392247"/>
    <lineage>
        <taxon>Eukaryota</taxon>
        <taxon>Fungi</taxon>
        <taxon>Dikarya</taxon>
        <taxon>Ascomycota</taxon>
        <taxon>Pezizomycotina</taxon>
        <taxon>Pezizomycetes</taxon>
        <taxon>Pezizales</taxon>
        <taxon>Morchellaceae</taxon>
        <taxon>Morchella</taxon>
    </lineage>
</organism>
<dbReference type="GO" id="GO:0004402">
    <property type="term" value="F:histone acetyltransferase activity"/>
    <property type="evidence" value="ECO:0007669"/>
    <property type="project" value="InterPro"/>
</dbReference>
<evidence type="ECO:0000256" key="16">
    <source>
        <dbReference type="ARBA" id="ARBA00031133"/>
    </source>
</evidence>
<dbReference type="Gene3D" id="2.30.30.140">
    <property type="match status" value="1"/>
</dbReference>
<evidence type="ECO:0000256" key="7">
    <source>
        <dbReference type="ARBA" id="ARBA00022763"/>
    </source>
</evidence>
<dbReference type="PANTHER" id="PTHR10615:SF218">
    <property type="entry name" value="HISTONE ACETYLTRANSFERASE ESA1"/>
    <property type="match status" value="1"/>
</dbReference>
<evidence type="ECO:0000256" key="9">
    <source>
        <dbReference type="ARBA" id="ARBA00022990"/>
    </source>
</evidence>
<feature type="compositionally biased region" description="Basic and acidic residues" evidence="28">
    <location>
        <begin position="93"/>
        <end position="104"/>
    </location>
</feature>
<keyword evidence="11" id="KW-0010">Activator</keyword>
<dbReference type="SMART" id="SM00298">
    <property type="entry name" value="CHROMO"/>
    <property type="match status" value="1"/>
</dbReference>
<feature type="domain" description="MYST-type HAT" evidence="29">
    <location>
        <begin position="224"/>
        <end position="499"/>
    </location>
</feature>
<dbReference type="InterPro" id="IPR016181">
    <property type="entry name" value="Acyl_CoA_acyltransferase"/>
</dbReference>
<dbReference type="EC" id="2.3.1.48" evidence="4"/>
<dbReference type="InterPro" id="IPR040706">
    <property type="entry name" value="Zf-MYST"/>
</dbReference>
<keyword evidence="14" id="KW-0539">Nucleus</keyword>
<evidence type="ECO:0000256" key="28">
    <source>
        <dbReference type="SAM" id="MobiDB-lite"/>
    </source>
</evidence>
<evidence type="ECO:0000256" key="3">
    <source>
        <dbReference type="ARBA" id="ARBA00011353"/>
    </source>
</evidence>
<dbReference type="InterPro" id="IPR000953">
    <property type="entry name" value="Chromo/chromo_shadow_dom"/>
</dbReference>
<dbReference type="PROSITE" id="PS51726">
    <property type="entry name" value="MYST_HAT"/>
    <property type="match status" value="1"/>
</dbReference>
<dbReference type="FunFam" id="3.30.60.60:FF:000001">
    <property type="entry name" value="Histone acetyltransferase"/>
    <property type="match status" value="1"/>
</dbReference>
<dbReference type="GO" id="GO:0106226">
    <property type="term" value="F:peptide 2-hydroxyisobutyryltransferase activity"/>
    <property type="evidence" value="ECO:0007669"/>
    <property type="project" value="RHEA"/>
</dbReference>
<dbReference type="FunFam" id="3.40.630.30:FF:000002">
    <property type="entry name" value="Histone acetyltransferase"/>
    <property type="match status" value="1"/>
</dbReference>
<evidence type="ECO:0000256" key="13">
    <source>
        <dbReference type="ARBA" id="ARBA00023204"/>
    </source>
</evidence>
<comment type="catalytic activity">
    <reaction evidence="21">
        <text>L-lysyl-[protein] + acetyl-CoA = N(6)-acetyl-L-lysyl-[protein] + CoA + H(+)</text>
        <dbReference type="Rhea" id="RHEA:45948"/>
        <dbReference type="Rhea" id="RHEA-COMP:9752"/>
        <dbReference type="Rhea" id="RHEA-COMP:10731"/>
        <dbReference type="ChEBI" id="CHEBI:15378"/>
        <dbReference type="ChEBI" id="CHEBI:29969"/>
        <dbReference type="ChEBI" id="CHEBI:57287"/>
        <dbReference type="ChEBI" id="CHEBI:57288"/>
        <dbReference type="ChEBI" id="CHEBI:61930"/>
    </reaction>
    <physiologicalReaction direction="left-to-right" evidence="21">
        <dbReference type="Rhea" id="RHEA:45949"/>
    </physiologicalReaction>
</comment>
<evidence type="ECO:0000256" key="15">
    <source>
        <dbReference type="ARBA" id="ARBA00031065"/>
    </source>
</evidence>
<evidence type="ECO:0000256" key="12">
    <source>
        <dbReference type="ARBA" id="ARBA00023163"/>
    </source>
</evidence>
<evidence type="ECO:0000256" key="27">
    <source>
        <dbReference type="PIRSR" id="PIRSR602717-51"/>
    </source>
</evidence>
<evidence type="ECO:0000256" key="19">
    <source>
        <dbReference type="ARBA" id="ARBA00047557"/>
    </source>
</evidence>
<comment type="catalytic activity">
    <reaction evidence="22">
        <text>L-lysyl-[histone] + acetyl-CoA = N(6)-acetyl-L-lysyl-[histone] + CoA + H(+)</text>
        <dbReference type="Rhea" id="RHEA:21992"/>
        <dbReference type="Rhea" id="RHEA-COMP:9845"/>
        <dbReference type="Rhea" id="RHEA-COMP:11338"/>
        <dbReference type="ChEBI" id="CHEBI:15378"/>
        <dbReference type="ChEBI" id="CHEBI:29969"/>
        <dbReference type="ChEBI" id="CHEBI:57287"/>
        <dbReference type="ChEBI" id="CHEBI:57288"/>
        <dbReference type="ChEBI" id="CHEBI:61930"/>
        <dbReference type="EC" id="2.3.1.48"/>
    </reaction>
    <physiologicalReaction direction="left-to-right" evidence="22">
        <dbReference type="Rhea" id="RHEA:21993"/>
    </physiologicalReaction>
</comment>
<evidence type="ECO:0000256" key="18">
    <source>
        <dbReference type="ARBA" id="ARBA00045805"/>
    </source>
</evidence>
<dbReference type="Gene3D" id="1.10.10.10">
    <property type="entry name" value="Winged helix-like DNA-binding domain superfamily/Winged helix DNA-binding domain"/>
    <property type="match status" value="1"/>
</dbReference>
<comment type="catalytic activity">
    <reaction evidence="19">
        <text>2-hydroxyisobutanoyl-CoA + L-lysyl-[protein] = N(6)-(2-hydroxyisobutanoyl)-L-lysyl-[protein] + CoA + H(+)</text>
        <dbReference type="Rhea" id="RHEA:24180"/>
        <dbReference type="Rhea" id="RHEA-COMP:9752"/>
        <dbReference type="Rhea" id="RHEA-COMP:15921"/>
        <dbReference type="ChEBI" id="CHEBI:15378"/>
        <dbReference type="ChEBI" id="CHEBI:29969"/>
        <dbReference type="ChEBI" id="CHEBI:57287"/>
        <dbReference type="ChEBI" id="CHEBI:131780"/>
        <dbReference type="ChEBI" id="CHEBI:144968"/>
    </reaction>
    <physiologicalReaction direction="left-to-right" evidence="19">
        <dbReference type="Rhea" id="RHEA:24181"/>
    </physiologicalReaction>
</comment>
<evidence type="ECO:0000259" key="29">
    <source>
        <dbReference type="PROSITE" id="PS51726"/>
    </source>
</evidence>
<dbReference type="Gene3D" id="3.40.630.30">
    <property type="match status" value="1"/>
</dbReference>
<evidence type="ECO:0000256" key="8">
    <source>
        <dbReference type="ARBA" id="ARBA00022853"/>
    </source>
</evidence>